<dbReference type="Gramene" id="OPUNC11G05980.1">
    <property type="protein sequence ID" value="OPUNC11G05980.1"/>
    <property type="gene ID" value="OPUNC11G05980"/>
</dbReference>
<accession>A0A0E0MDL0</accession>
<reference evidence="1" key="1">
    <citation type="submission" date="2015-04" db="UniProtKB">
        <authorList>
            <consortium name="EnsemblPlants"/>
        </authorList>
    </citation>
    <scope>IDENTIFICATION</scope>
</reference>
<dbReference type="EnsemblPlants" id="OPUNC11G05980.1">
    <property type="protein sequence ID" value="OPUNC11G05980.1"/>
    <property type="gene ID" value="OPUNC11G05980"/>
</dbReference>
<evidence type="ECO:0000313" key="2">
    <source>
        <dbReference type="Proteomes" id="UP000026962"/>
    </source>
</evidence>
<dbReference type="SUPFAM" id="SSF81383">
    <property type="entry name" value="F-box domain"/>
    <property type="match status" value="1"/>
</dbReference>
<sequence length="185" mass="20937">MPQPQADRLGALPDEALQHVLLSFLPLLEAVRTGTLARRYRHLWKYMPVLRITSEGRVLNRRGVRRLNSARLDACEIELVHIQKGFDVVSNIWHVIGWKRKGTTTQQKIRLHLSKLSTYAINIEQTYIQRSVIHSEGNSAIDTVTATAEDLLAAAAATDPLRYHSQLPKYSAPISQRPPQANLYP</sequence>
<dbReference type="STRING" id="4537.A0A0E0MDL0"/>
<evidence type="ECO:0000313" key="1">
    <source>
        <dbReference type="EnsemblPlants" id="OPUNC11G05980.1"/>
    </source>
</evidence>
<dbReference type="PANTHER" id="PTHR34223">
    <property type="entry name" value="OS11G0201299 PROTEIN"/>
    <property type="match status" value="1"/>
</dbReference>
<proteinExistence type="predicted"/>
<keyword evidence="2" id="KW-1185">Reference proteome</keyword>
<dbReference type="Proteomes" id="UP000026962">
    <property type="component" value="Chromosome 11"/>
</dbReference>
<dbReference type="AlphaFoldDB" id="A0A0E0MDL0"/>
<dbReference type="InterPro" id="IPR053197">
    <property type="entry name" value="F-box_SCFL_complex_component"/>
</dbReference>
<dbReference type="HOGENOM" id="CLU_1463515_0_0_1"/>
<protein>
    <recommendedName>
        <fullName evidence="3">F-box domain-containing protein</fullName>
    </recommendedName>
</protein>
<dbReference type="PANTHER" id="PTHR34223:SF88">
    <property type="entry name" value="OS11G0200950 PROTEIN"/>
    <property type="match status" value="1"/>
</dbReference>
<evidence type="ECO:0008006" key="3">
    <source>
        <dbReference type="Google" id="ProtNLM"/>
    </source>
</evidence>
<organism evidence="1">
    <name type="scientific">Oryza punctata</name>
    <name type="common">Red rice</name>
    <dbReference type="NCBI Taxonomy" id="4537"/>
    <lineage>
        <taxon>Eukaryota</taxon>
        <taxon>Viridiplantae</taxon>
        <taxon>Streptophyta</taxon>
        <taxon>Embryophyta</taxon>
        <taxon>Tracheophyta</taxon>
        <taxon>Spermatophyta</taxon>
        <taxon>Magnoliopsida</taxon>
        <taxon>Liliopsida</taxon>
        <taxon>Poales</taxon>
        <taxon>Poaceae</taxon>
        <taxon>BOP clade</taxon>
        <taxon>Oryzoideae</taxon>
        <taxon>Oryzeae</taxon>
        <taxon>Oryzinae</taxon>
        <taxon>Oryza</taxon>
    </lineage>
</organism>
<reference evidence="1" key="2">
    <citation type="submission" date="2018-05" db="EMBL/GenBank/DDBJ databases">
        <title>OpunRS2 (Oryza punctata Reference Sequence Version 2).</title>
        <authorList>
            <person name="Zhang J."/>
            <person name="Kudrna D."/>
            <person name="Lee S."/>
            <person name="Talag J."/>
            <person name="Welchert J."/>
            <person name="Wing R.A."/>
        </authorList>
    </citation>
    <scope>NUCLEOTIDE SEQUENCE [LARGE SCALE GENOMIC DNA]</scope>
</reference>
<dbReference type="InterPro" id="IPR036047">
    <property type="entry name" value="F-box-like_dom_sf"/>
</dbReference>
<name>A0A0E0MDL0_ORYPU</name>